<dbReference type="Pfam" id="PF00924">
    <property type="entry name" value="MS_channel_2nd"/>
    <property type="match status" value="1"/>
</dbReference>
<dbReference type="Proteomes" id="UP001167831">
    <property type="component" value="Unassembled WGS sequence"/>
</dbReference>
<keyword evidence="9" id="KW-1185">Reference proteome</keyword>
<reference evidence="8" key="2">
    <citation type="submission" date="2023-08" db="EMBL/GenBank/DDBJ databases">
        <title>Identification and characterization of horizontal gene transfer across gut microbiota members of farm animals based on homology search.</title>
        <authorList>
            <person name="Schwarzerova J."/>
            <person name="Nykrynova M."/>
            <person name="Jureckova K."/>
            <person name="Cejkova D."/>
            <person name="Rychlik I."/>
        </authorList>
    </citation>
    <scope>NUCLEOTIDE SEQUENCE</scope>
    <source>
        <strain evidence="8">ET15</strain>
        <strain evidence="7">ET37</strain>
    </source>
</reference>
<dbReference type="InterPro" id="IPR030192">
    <property type="entry name" value="YbdG"/>
</dbReference>
<evidence type="ECO:0000313" key="10">
    <source>
        <dbReference type="Proteomes" id="UP001168478"/>
    </source>
</evidence>
<dbReference type="PANTHER" id="PTHR30414:SF0">
    <property type="entry name" value="MINICONDUCTANCE MECHANOSENSITIVE CHANNEL YBDG"/>
    <property type="match status" value="1"/>
</dbReference>
<comment type="subcellular location">
    <subcellularLocation>
        <location evidence="1">Membrane</location>
    </subcellularLocation>
</comment>
<dbReference type="Proteomes" id="UP001168478">
    <property type="component" value="Unassembled WGS sequence"/>
</dbReference>
<accession>A0AAW7JHV5</accession>
<dbReference type="InterPro" id="IPR006685">
    <property type="entry name" value="MscS_channel_2nd"/>
</dbReference>
<evidence type="ECO:0000313" key="8">
    <source>
        <dbReference type="EMBL" id="MDN0024487.1"/>
    </source>
</evidence>
<keyword evidence="3 5" id="KW-1133">Transmembrane helix</keyword>
<dbReference type="EMBL" id="JAUEIF010000002">
    <property type="protein sequence ID" value="MDN0024487.1"/>
    <property type="molecule type" value="Genomic_DNA"/>
</dbReference>
<keyword evidence="4 5" id="KW-0472">Membrane</keyword>
<dbReference type="InterPro" id="IPR010920">
    <property type="entry name" value="LSM_dom_sf"/>
</dbReference>
<feature type="transmembrane region" description="Helical" evidence="5">
    <location>
        <begin position="24"/>
        <end position="45"/>
    </location>
</feature>
<dbReference type="GO" id="GO:0005886">
    <property type="term" value="C:plasma membrane"/>
    <property type="evidence" value="ECO:0007669"/>
    <property type="project" value="TreeGrafter"/>
</dbReference>
<evidence type="ECO:0000256" key="2">
    <source>
        <dbReference type="ARBA" id="ARBA00022692"/>
    </source>
</evidence>
<organism evidence="8 10">
    <name type="scientific">Leyella lascolaii</name>
    <dbReference type="NCBI Taxonomy" id="1776379"/>
    <lineage>
        <taxon>Bacteria</taxon>
        <taxon>Pseudomonadati</taxon>
        <taxon>Bacteroidota</taxon>
        <taxon>Bacteroidia</taxon>
        <taxon>Bacteroidales</taxon>
        <taxon>Prevotellaceae</taxon>
        <taxon>Leyella</taxon>
    </lineage>
</organism>
<dbReference type="PANTHER" id="PTHR30414">
    <property type="entry name" value="MINICONDUCTANCE MECHANOSENSITIVE CHANNEL YBDG"/>
    <property type="match status" value="1"/>
</dbReference>
<protein>
    <submittedName>
        <fullName evidence="8">Mechanosensitive ion channel</fullName>
    </submittedName>
</protein>
<evidence type="ECO:0000256" key="5">
    <source>
        <dbReference type="SAM" id="Phobius"/>
    </source>
</evidence>
<feature type="transmembrane region" description="Helical" evidence="5">
    <location>
        <begin position="145"/>
        <end position="167"/>
    </location>
</feature>
<feature type="transmembrane region" description="Helical" evidence="5">
    <location>
        <begin position="173"/>
        <end position="199"/>
    </location>
</feature>
<sequence>MYDIVIQTEQLFAHAGMTGQTLMLASRMAVALTVLGAACVIYLLCHRLIVPLMVRMAEKTVMEWDDILLNEKTLRAASHIVPGLFVWMFLPDVFASYRSVPEILSRATAFYVVLMSMRLCIAFIDSFKGFEGERRTAKQQYFHTFCGVLKIAIIFISVIVMLAVVIGRSPLTLLAGLGATSAILMLVFKDTITGLVAGVRLTSNDMLHKGDWITVPGTEVNGIVEDMTLTTVKVRNFDNTTLTVSPLTLVDGSFQNWMSMSEGGGRRVKRMVFFDFHSIRMADDCMKRRLSEKYGMREEEMKGDVVNMTLFRRYVERWIATRDDVNTGMTFFVRQLEATNTGLPLEFYFFLKQKEWKPYEHHLAAIMEYVYAIVEDFGLKIYQRV</sequence>
<evidence type="ECO:0000313" key="9">
    <source>
        <dbReference type="Proteomes" id="UP001167831"/>
    </source>
</evidence>
<dbReference type="SUPFAM" id="SSF50182">
    <property type="entry name" value="Sm-like ribonucleoproteins"/>
    <property type="match status" value="1"/>
</dbReference>
<evidence type="ECO:0000313" key="7">
    <source>
        <dbReference type="EMBL" id="MDN0022120.1"/>
    </source>
</evidence>
<evidence type="ECO:0000256" key="4">
    <source>
        <dbReference type="ARBA" id="ARBA00023136"/>
    </source>
</evidence>
<dbReference type="RefSeq" id="WP_289824769.1">
    <property type="nucleotide sequence ID" value="NZ_JAUEIE010000002.1"/>
</dbReference>
<reference evidence="8" key="1">
    <citation type="submission" date="2023-06" db="EMBL/GenBank/DDBJ databases">
        <authorList>
            <person name="Zeman M."/>
            <person name="Kubasova T."/>
            <person name="Jahodarova E."/>
            <person name="Nykrynova M."/>
            <person name="Rychlik I."/>
        </authorList>
    </citation>
    <scope>NUCLEOTIDE SEQUENCE</scope>
    <source>
        <strain evidence="8">ET15</strain>
        <strain evidence="7">ET37</strain>
    </source>
</reference>
<dbReference type="AlphaFoldDB" id="A0AAW7JHV5"/>
<dbReference type="InterPro" id="IPR023408">
    <property type="entry name" value="MscS_beta-dom_sf"/>
</dbReference>
<proteinExistence type="predicted"/>
<dbReference type="Gene3D" id="2.30.30.60">
    <property type="match status" value="1"/>
</dbReference>
<evidence type="ECO:0000256" key="3">
    <source>
        <dbReference type="ARBA" id="ARBA00022989"/>
    </source>
</evidence>
<comment type="caution">
    <text evidence="8">The sequence shown here is derived from an EMBL/GenBank/DDBJ whole genome shotgun (WGS) entry which is preliminary data.</text>
</comment>
<dbReference type="GO" id="GO:0071470">
    <property type="term" value="P:cellular response to osmotic stress"/>
    <property type="evidence" value="ECO:0007669"/>
    <property type="project" value="InterPro"/>
</dbReference>
<keyword evidence="2 5" id="KW-0812">Transmembrane</keyword>
<dbReference type="EMBL" id="JAUEIE010000002">
    <property type="protein sequence ID" value="MDN0022120.1"/>
    <property type="molecule type" value="Genomic_DNA"/>
</dbReference>
<evidence type="ECO:0000256" key="1">
    <source>
        <dbReference type="ARBA" id="ARBA00004370"/>
    </source>
</evidence>
<evidence type="ECO:0000259" key="6">
    <source>
        <dbReference type="Pfam" id="PF00924"/>
    </source>
</evidence>
<dbReference type="GO" id="GO:0008381">
    <property type="term" value="F:mechanosensitive monoatomic ion channel activity"/>
    <property type="evidence" value="ECO:0007669"/>
    <property type="project" value="InterPro"/>
</dbReference>
<gene>
    <name evidence="7" type="ORF">QVN81_03650</name>
    <name evidence="8" type="ORF">QVN84_02950</name>
</gene>
<feature type="domain" description="Mechanosensitive ion channel MscS" evidence="6">
    <location>
        <begin position="190"/>
        <end position="257"/>
    </location>
</feature>
<name>A0AAW7JHV5_9BACT</name>